<organism evidence="3 4">
    <name type="scientific">Candidatus Tenderia electrophaga</name>
    <dbReference type="NCBI Taxonomy" id="1748243"/>
    <lineage>
        <taxon>Bacteria</taxon>
        <taxon>Pseudomonadati</taxon>
        <taxon>Pseudomonadota</taxon>
        <taxon>Gammaproteobacteria</taxon>
        <taxon>Candidatus Tenderiales</taxon>
        <taxon>Candidatus Tenderiaceae</taxon>
        <taxon>Candidatus Tenderia</taxon>
    </lineage>
</organism>
<evidence type="ECO:0000313" key="3">
    <source>
        <dbReference type="EMBL" id="ALP53578.1"/>
    </source>
</evidence>
<evidence type="ECO:0000313" key="4">
    <source>
        <dbReference type="Proteomes" id="UP000055136"/>
    </source>
</evidence>
<sequence length="96" mass="10330">MSKPASNDHATTDRISERAHESVDRVAEIAGKGEERIRHGAADAEARVRDAGQKAKKRSNEALQSISGLVRDKPLISLGLAFAAGTLLTALLRRRS</sequence>
<accession>A0A0S2TEL5</accession>
<evidence type="ECO:0008006" key="5">
    <source>
        <dbReference type="Google" id="ProtNLM"/>
    </source>
</evidence>
<dbReference type="EMBL" id="CP013099">
    <property type="protein sequence ID" value="ALP53578.1"/>
    <property type="molecule type" value="Genomic_DNA"/>
</dbReference>
<feature type="compositionally biased region" description="Basic and acidic residues" evidence="1">
    <location>
        <begin position="10"/>
        <end position="23"/>
    </location>
</feature>
<keyword evidence="2" id="KW-1133">Transmembrane helix</keyword>
<reference evidence="3" key="1">
    <citation type="submission" date="2015-10" db="EMBL/GenBank/DDBJ databases">
        <title>Description of Candidatus Tenderia electrophaga gen. nov, sp. nov., an Uncultivated Electroautotroph from a Biocathode Enrichment.</title>
        <authorList>
            <person name="Eddie B.J."/>
            <person name="Malanoski A.P."/>
            <person name="Wang Z."/>
            <person name="Hall R.J."/>
            <person name="Oh S.D."/>
            <person name="Heiner C."/>
            <person name="Lin B."/>
            <person name="Strycharz-Glaven S.M."/>
        </authorList>
    </citation>
    <scope>NUCLEOTIDE SEQUENCE [LARGE SCALE GENOMIC DNA]</scope>
    <source>
        <strain evidence="3">NRL1</strain>
    </source>
</reference>
<dbReference type="STRING" id="1748243.Tel_10775"/>
<name>A0A0S2TEL5_9GAMM</name>
<protein>
    <recommendedName>
        <fullName evidence="5">DUF883 domain-containing protein</fullName>
    </recommendedName>
</protein>
<evidence type="ECO:0000256" key="2">
    <source>
        <dbReference type="SAM" id="Phobius"/>
    </source>
</evidence>
<keyword evidence="4" id="KW-1185">Reference proteome</keyword>
<feature type="transmembrane region" description="Helical" evidence="2">
    <location>
        <begin position="75"/>
        <end position="92"/>
    </location>
</feature>
<gene>
    <name evidence="3" type="ORF">Tel_10775</name>
</gene>
<dbReference type="KEGG" id="tee:Tel_10775"/>
<feature type="region of interest" description="Disordered" evidence="1">
    <location>
        <begin position="1"/>
        <end position="23"/>
    </location>
</feature>
<keyword evidence="2" id="KW-0812">Transmembrane</keyword>
<evidence type="ECO:0000256" key="1">
    <source>
        <dbReference type="SAM" id="MobiDB-lite"/>
    </source>
</evidence>
<proteinExistence type="predicted"/>
<dbReference type="AlphaFoldDB" id="A0A0S2TEL5"/>
<keyword evidence="2" id="KW-0472">Membrane</keyword>
<dbReference type="Proteomes" id="UP000055136">
    <property type="component" value="Chromosome"/>
</dbReference>